<evidence type="ECO:0000256" key="1">
    <source>
        <dbReference type="ARBA" id="ARBA00025758"/>
    </source>
</evidence>
<dbReference type="GeneID" id="9181418"/>
<feature type="compositionally biased region" description="Polar residues" evidence="2">
    <location>
        <begin position="39"/>
        <end position="49"/>
    </location>
</feature>
<feature type="compositionally biased region" description="Acidic residues" evidence="2">
    <location>
        <begin position="323"/>
        <end position="338"/>
    </location>
</feature>
<dbReference type="OMA" id="HQNSGID"/>
<dbReference type="EMBL" id="FN430032">
    <property type="protein sequence ID" value="CAZ80599.1"/>
    <property type="molecule type" value="Genomic_DNA"/>
</dbReference>
<dbReference type="RefSeq" id="XP_002836408.1">
    <property type="nucleotide sequence ID" value="XM_002836362.1"/>
</dbReference>
<feature type="region of interest" description="Disordered" evidence="2">
    <location>
        <begin position="317"/>
        <end position="348"/>
    </location>
</feature>
<dbReference type="AlphaFoldDB" id="D5G7V6"/>
<feature type="compositionally biased region" description="Low complexity" evidence="2">
    <location>
        <begin position="17"/>
        <end position="28"/>
    </location>
</feature>
<evidence type="ECO:0000313" key="3">
    <source>
        <dbReference type="EMBL" id="CAZ80599.1"/>
    </source>
</evidence>
<dbReference type="GO" id="GO:0000387">
    <property type="term" value="P:spliceosomal snRNP assembly"/>
    <property type="evidence" value="ECO:0007669"/>
    <property type="project" value="InterPro"/>
</dbReference>
<feature type="compositionally biased region" description="Polar residues" evidence="2">
    <location>
        <begin position="437"/>
        <end position="447"/>
    </location>
</feature>
<dbReference type="eggNOG" id="ENOG502SCAA">
    <property type="taxonomic scope" value="Eukaryota"/>
</dbReference>
<accession>D5G7V6</accession>
<dbReference type="InParanoid" id="D5G7V6"/>
<dbReference type="PANTHER" id="PTHR12794">
    <property type="entry name" value="GEMIN2"/>
    <property type="match status" value="1"/>
</dbReference>
<dbReference type="KEGG" id="tml:GSTUM_00002671001"/>
<dbReference type="Proteomes" id="UP000006911">
    <property type="component" value="Unassembled WGS sequence"/>
</dbReference>
<proteinExistence type="inferred from homology"/>
<feature type="region of interest" description="Disordered" evidence="2">
    <location>
        <begin position="377"/>
        <end position="447"/>
    </location>
</feature>
<comment type="similarity">
    <text evidence="1">Belongs to the gemin-2 family.</text>
</comment>
<feature type="region of interest" description="Disordered" evidence="2">
    <location>
        <begin position="1"/>
        <end position="80"/>
    </location>
</feature>
<reference evidence="3 4" key="1">
    <citation type="journal article" date="2010" name="Nature">
        <title>Perigord black truffle genome uncovers evolutionary origins and mechanisms of symbiosis.</title>
        <authorList>
            <person name="Martin F."/>
            <person name="Kohler A."/>
            <person name="Murat C."/>
            <person name="Balestrini R."/>
            <person name="Coutinho P.M."/>
            <person name="Jaillon O."/>
            <person name="Montanini B."/>
            <person name="Morin E."/>
            <person name="Noel B."/>
            <person name="Percudani R."/>
            <person name="Porcel B."/>
            <person name="Rubini A."/>
            <person name="Amicucci A."/>
            <person name="Amselem J."/>
            <person name="Anthouard V."/>
            <person name="Arcioni S."/>
            <person name="Artiguenave F."/>
            <person name="Aury J.M."/>
            <person name="Ballario P."/>
            <person name="Bolchi A."/>
            <person name="Brenna A."/>
            <person name="Brun A."/>
            <person name="Buee M."/>
            <person name="Cantarel B."/>
            <person name="Chevalier G."/>
            <person name="Couloux A."/>
            <person name="Da Silva C."/>
            <person name="Denoeud F."/>
            <person name="Duplessis S."/>
            <person name="Ghignone S."/>
            <person name="Hilselberger B."/>
            <person name="Iotti M."/>
            <person name="Marcais B."/>
            <person name="Mello A."/>
            <person name="Miranda M."/>
            <person name="Pacioni G."/>
            <person name="Quesneville H."/>
            <person name="Riccioni C."/>
            <person name="Ruotolo R."/>
            <person name="Splivallo R."/>
            <person name="Stocchi V."/>
            <person name="Tisserant E."/>
            <person name="Viscomi A.R."/>
            <person name="Zambonelli A."/>
            <person name="Zampieri E."/>
            <person name="Henrissat B."/>
            <person name="Lebrun M.H."/>
            <person name="Paolocci F."/>
            <person name="Bonfante P."/>
            <person name="Ottonello S."/>
            <person name="Wincker P."/>
        </authorList>
    </citation>
    <scope>NUCLEOTIDE SEQUENCE [LARGE SCALE GENOMIC DNA]</scope>
    <source>
        <strain evidence="3 4">Mel28</strain>
    </source>
</reference>
<protein>
    <submittedName>
        <fullName evidence="3">(Perigord truffle) hypothetical protein</fullName>
    </submittedName>
</protein>
<name>D5G7V6_TUBMM</name>
<dbReference type="HOGENOM" id="CLU_022029_1_0_1"/>
<organism evidence="3 4">
    <name type="scientific">Tuber melanosporum (strain Mel28)</name>
    <name type="common">Perigord black truffle</name>
    <dbReference type="NCBI Taxonomy" id="656061"/>
    <lineage>
        <taxon>Eukaryota</taxon>
        <taxon>Fungi</taxon>
        <taxon>Dikarya</taxon>
        <taxon>Ascomycota</taxon>
        <taxon>Pezizomycotina</taxon>
        <taxon>Pezizomycetes</taxon>
        <taxon>Pezizales</taxon>
        <taxon>Tuberaceae</taxon>
        <taxon>Tuber</taxon>
    </lineage>
</organism>
<dbReference type="GO" id="GO:0005634">
    <property type="term" value="C:nucleus"/>
    <property type="evidence" value="ECO:0007669"/>
    <property type="project" value="TreeGrafter"/>
</dbReference>
<dbReference type="Gene3D" id="1.20.58.1070">
    <property type="match status" value="1"/>
</dbReference>
<dbReference type="Pfam" id="PF04938">
    <property type="entry name" value="SIP1"/>
    <property type="match status" value="1"/>
</dbReference>
<dbReference type="InterPro" id="IPR035426">
    <property type="entry name" value="Gemin2/Brr1"/>
</dbReference>
<gene>
    <name evidence="3" type="ORF">GSTUM_00002671001</name>
</gene>
<dbReference type="GO" id="GO:0032797">
    <property type="term" value="C:SMN complex"/>
    <property type="evidence" value="ECO:0007669"/>
    <property type="project" value="TreeGrafter"/>
</dbReference>
<evidence type="ECO:0000313" key="4">
    <source>
        <dbReference type="Proteomes" id="UP000006911"/>
    </source>
</evidence>
<keyword evidence="4" id="KW-1185">Reference proteome</keyword>
<evidence type="ECO:0000256" key="2">
    <source>
        <dbReference type="SAM" id="MobiDB-lite"/>
    </source>
</evidence>
<dbReference type="PANTHER" id="PTHR12794:SF0">
    <property type="entry name" value="GEM-ASSOCIATED PROTEIN 2"/>
    <property type="match status" value="1"/>
</dbReference>
<feature type="region of interest" description="Disordered" evidence="2">
    <location>
        <begin position="109"/>
        <end position="128"/>
    </location>
</feature>
<sequence length="487" mass="53558">MTKRKKRGQNKGANPQNNNGTGSSYNSNHDNGANKRPRYNSNGYGNNSEFDFDAGKGYIDPNTGQRGAFPGLEGDPGDFYGPASDGMDYLRMVRSEAKGVPTLLVAGQKVRRPPPPLPIPQPDTLNYDDDEPEAIELVVDELEEGEIVGQGEDDDEQGWYNDGAYTAAIDPTAATPPTEPPTALSLWHNALLTSFRSIRKSLHANPPTPLLPLAVSSSLPVRKQRSLWQQHIFNTQPTPKELWGIDQQTVLRLLKWLTQRMSEMAKHKGGRCWSQWLWGLLMRLDDCLTADETSIVRELGKRCLIIRERMAIALQGGRIPDDQREEEAEGDEDEEGNEEVQGSNAEQDEGAVVAGAAEQLEQAPDPPTAPEIEAAVESKVTPQREATPEIIPLPQVEKRAETEEANGLASRLKATLQSIQNRKLQEPPQPGQKHQSEPNAPVSQTVDALSQSDTFGVLDMVISLVGDFYGQKDLLADRKTPIHLSAS</sequence>